<gene>
    <name evidence="5" type="ORF">K435DRAFT_847225</name>
</gene>
<evidence type="ECO:0000313" key="6">
    <source>
        <dbReference type="Proteomes" id="UP000297245"/>
    </source>
</evidence>
<feature type="compositionally biased region" description="Polar residues" evidence="2">
    <location>
        <begin position="135"/>
        <end position="169"/>
    </location>
</feature>
<feature type="chain" id="PRO_5020761739" description="Yeast cell wall synthesis Kre9/Knh1-like N-terminal domain-containing protein" evidence="3">
    <location>
        <begin position="18"/>
        <end position="195"/>
    </location>
</feature>
<organism evidence="5 6">
    <name type="scientific">Dendrothele bispora (strain CBS 962.96)</name>
    <dbReference type="NCBI Taxonomy" id="1314807"/>
    <lineage>
        <taxon>Eukaryota</taxon>
        <taxon>Fungi</taxon>
        <taxon>Dikarya</taxon>
        <taxon>Basidiomycota</taxon>
        <taxon>Agaricomycotina</taxon>
        <taxon>Agaricomycetes</taxon>
        <taxon>Agaricomycetidae</taxon>
        <taxon>Agaricales</taxon>
        <taxon>Agaricales incertae sedis</taxon>
        <taxon>Dendrothele</taxon>
    </lineage>
</organism>
<feature type="compositionally biased region" description="Low complexity" evidence="2">
    <location>
        <begin position="120"/>
        <end position="133"/>
    </location>
</feature>
<evidence type="ECO:0000259" key="4">
    <source>
        <dbReference type="Pfam" id="PF10342"/>
    </source>
</evidence>
<keyword evidence="1 3" id="KW-0732">Signal</keyword>
<reference evidence="5 6" key="1">
    <citation type="journal article" date="2019" name="Nat. Ecol. Evol.">
        <title>Megaphylogeny resolves global patterns of mushroom evolution.</title>
        <authorList>
            <person name="Varga T."/>
            <person name="Krizsan K."/>
            <person name="Foldi C."/>
            <person name="Dima B."/>
            <person name="Sanchez-Garcia M."/>
            <person name="Sanchez-Ramirez S."/>
            <person name="Szollosi G.J."/>
            <person name="Szarkandi J.G."/>
            <person name="Papp V."/>
            <person name="Albert L."/>
            <person name="Andreopoulos W."/>
            <person name="Angelini C."/>
            <person name="Antonin V."/>
            <person name="Barry K.W."/>
            <person name="Bougher N.L."/>
            <person name="Buchanan P."/>
            <person name="Buyck B."/>
            <person name="Bense V."/>
            <person name="Catcheside P."/>
            <person name="Chovatia M."/>
            <person name="Cooper J."/>
            <person name="Damon W."/>
            <person name="Desjardin D."/>
            <person name="Finy P."/>
            <person name="Geml J."/>
            <person name="Haridas S."/>
            <person name="Hughes K."/>
            <person name="Justo A."/>
            <person name="Karasinski D."/>
            <person name="Kautmanova I."/>
            <person name="Kiss B."/>
            <person name="Kocsube S."/>
            <person name="Kotiranta H."/>
            <person name="LaButti K.M."/>
            <person name="Lechner B.E."/>
            <person name="Liimatainen K."/>
            <person name="Lipzen A."/>
            <person name="Lukacs Z."/>
            <person name="Mihaltcheva S."/>
            <person name="Morgado L.N."/>
            <person name="Niskanen T."/>
            <person name="Noordeloos M.E."/>
            <person name="Ohm R.A."/>
            <person name="Ortiz-Santana B."/>
            <person name="Ovrebo C."/>
            <person name="Racz N."/>
            <person name="Riley R."/>
            <person name="Savchenko A."/>
            <person name="Shiryaev A."/>
            <person name="Soop K."/>
            <person name="Spirin V."/>
            <person name="Szebenyi C."/>
            <person name="Tomsovsky M."/>
            <person name="Tulloss R.E."/>
            <person name="Uehling J."/>
            <person name="Grigoriev I.V."/>
            <person name="Vagvolgyi C."/>
            <person name="Papp T."/>
            <person name="Martin F.M."/>
            <person name="Miettinen O."/>
            <person name="Hibbett D.S."/>
            <person name="Nagy L.G."/>
        </authorList>
    </citation>
    <scope>NUCLEOTIDE SEQUENCE [LARGE SCALE GENOMIC DNA]</scope>
    <source>
        <strain evidence="5 6">CBS 962.96</strain>
    </source>
</reference>
<protein>
    <recommendedName>
        <fullName evidence="4">Yeast cell wall synthesis Kre9/Knh1-like N-terminal domain-containing protein</fullName>
    </recommendedName>
</protein>
<evidence type="ECO:0000256" key="2">
    <source>
        <dbReference type="SAM" id="MobiDB-lite"/>
    </source>
</evidence>
<dbReference type="EMBL" id="ML179035">
    <property type="protein sequence ID" value="THV08355.1"/>
    <property type="molecule type" value="Genomic_DNA"/>
</dbReference>
<accession>A0A4S8MYI6</accession>
<evidence type="ECO:0000313" key="5">
    <source>
        <dbReference type="EMBL" id="THV08355.1"/>
    </source>
</evidence>
<feature type="signal peptide" evidence="3">
    <location>
        <begin position="1"/>
        <end position="17"/>
    </location>
</feature>
<proteinExistence type="predicted"/>
<dbReference type="PANTHER" id="PTHR35185:SF1">
    <property type="entry name" value="UPF0619 GPI-ANCHORED MEMBRANE PROTEIN C1322.10"/>
    <property type="match status" value="1"/>
</dbReference>
<dbReference type="AlphaFoldDB" id="A0A4S8MYI6"/>
<evidence type="ECO:0000256" key="3">
    <source>
        <dbReference type="SAM" id="SignalP"/>
    </source>
</evidence>
<dbReference type="PANTHER" id="PTHR35185">
    <property type="entry name" value="SERINE/THREONINE-RICH PROTEIN ADG2-RELATED"/>
    <property type="match status" value="1"/>
</dbReference>
<dbReference type="InterPro" id="IPR052479">
    <property type="entry name" value="GPI-anchor_Adhesion_Reg"/>
</dbReference>
<feature type="region of interest" description="Disordered" evidence="2">
    <location>
        <begin position="120"/>
        <end position="169"/>
    </location>
</feature>
<dbReference type="OrthoDB" id="5316007at2759"/>
<feature type="domain" description="Yeast cell wall synthesis Kre9/Knh1-like N-terminal" evidence="4">
    <location>
        <begin position="23"/>
        <end position="117"/>
    </location>
</feature>
<dbReference type="Proteomes" id="UP000297245">
    <property type="component" value="Unassembled WGS sequence"/>
</dbReference>
<dbReference type="Pfam" id="PF10342">
    <property type="entry name" value="Kre9_KNH"/>
    <property type="match status" value="1"/>
</dbReference>
<sequence>MRSFVTLCLALASSSWAYQVTRPSPSQGWTNSGSQTVTWDMVSTDPSNFTILLTNTDRNVLPINNQVLTASVEGSLGTIDVRPPSGGWIAGPTYRVNLVKSENELSSIYAQSDEFDITESTSSSSATTIPAATLPNGQSASRTTMVASNTAPSGSSNSASATADGPTTPSNAAVSINAQSGLAVALLALFATVMA</sequence>
<keyword evidence="6" id="KW-1185">Reference proteome</keyword>
<name>A0A4S8MYI6_DENBC</name>
<dbReference type="InterPro" id="IPR018466">
    <property type="entry name" value="Kre9/Knh1-like_N"/>
</dbReference>
<evidence type="ECO:0000256" key="1">
    <source>
        <dbReference type="ARBA" id="ARBA00022729"/>
    </source>
</evidence>